<name>A0AAV4S7X6_CAEEX</name>
<dbReference type="EMBL" id="BPLR01009251">
    <property type="protein sequence ID" value="GIY30578.1"/>
    <property type="molecule type" value="Genomic_DNA"/>
</dbReference>
<evidence type="ECO:0000256" key="2">
    <source>
        <dbReference type="ARBA" id="ARBA00035170"/>
    </source>
</evidence>
<dbReference type="SUPFAM" id="SSF54995">
    <property type="entry name" value="Ribosomal protein S6"/>
    <property type="match status" value="1"/>
</dbReference>
<dbReference type="InterPro" id="IPR014717">
    <property type="entry name" value="Transl_elong_EF1B/ribsomal_bS6"/>
</dbReference>
<gene>
    <name evidence="4" type="primary">mRpS6</name>
    <name evidence="4" type="ORF">CEXT_415881</name>
</gene>
<keyword evidence="4" id="KW-0687">Ribonucleoprotein</keyword>
<evidence type="ECO:0000256" key="3">
    <source>
        <dbReference type="ARBA" id="ARBA00035365"/>
    </source>
</evidence>
<dbReference type="InterPro" id="IPR035980">
    <property type="entry name" value="Ribosomal_bS6_sf"/>
</dbReference>
<dbReference type="Proteomes" id="UP001054945">
    <property type="component" value="Unassembled WGS sequence"/>
</dbReference>
<dbReference type="GO" id="GO:0070181">
    <property type="term" value="F:small ribosomal subunit rRNA binding"/>
    <property type="evidence" value="ECO:0007669"/>
    <property type="project" value="TreeGrafter"/>
</dbReference>
<comment type="caution">
    <text evidence="4">The sequence shown here is derived from an EMBL/GenBank/DDBJ whole genome shotgun (WGS) entry which is preliminary data.</text>
</comment>
<proteinExistence type="inferred from homology"/>
<dbReference type="InterPro" id="IPR000529">
    <property type="entry name" value="Ribosomal_bS6"/>
</dbReference>
<accession>A0AAV4S7X6</accession>
<evidence type="ECO:0000313" key="4">
    <source>
        <dbReference type="EMBL" id="GIY30578.1"/>
    </source>
</evidence>
<dbReference type="PANTHER" id="PTHR21011:SF1">
    <property type="entry name" value="SMALL RIBOSOMAL SUBUNIT PROTEIN BS6M"/>
    <property type="match status" value="1"/>
</dbReference>
<protein>
    <recommendedName>
        <fullName evidence="2">Small ribosomal subunit protein bS6m</fullName>
    </recommendedName>
    <alternativeName>
        <fullName evidence="3">28S ribosomal protein S6, mitochondrial</fullName>
    </alternativeName>
</protein>
<dbReference type="GO" id="GO:0005763">
    <property type="term" value="C:mitochondrial small ribosomal subunit"/>
    <property type="evidence" value="ECO:0007669"/>
    <property type="project" value="TreeGrafter"/>
</dbReference>
<sequence length="149" mass="17294">MPSLELSLIMKTLPKQELAAALKRVGTLLLEKGSVIEKLENVGTRELPVRIRKEGVYHYKGSYFVYTFMGQRVIHKDLDEMCKLDTDILKHGLVLPLSPPEKCTLEEELQPPALRKSVQNLLNESKKHKGISQPYYKHIKEYDYYDIYM</sequence>
<keyword evidence="4" id="KW-0689">Ribosomal protein</keyword>
<comment type="similarity">
    <text evidence="1">Belongs to the bacterial ribosomal protein bS6 family.</text>
</comment>
<reference evidence="4 5" key="1">
    <citation type="submission" date="2021-06" db="EMBL/GenBank/DDBJ databases">
        <title>Caerostris extrusa draft genome.</title>
        <authorList>
            <person name="Kono N."/>
            <person name="Arakawa K."/>
        </authorList>
    </citation>
    <scope>NUCLEOTIDE SEQUENCE [LARGE SCALE GENOMIC DNA]</scope>
</reference>
<dbReference type="AlphaFoldDB" id="A0AAV4S7X6"/>
<dbReference type="Pfam" id="PF01250">
    <property type="entry name" value="Ribosomal_S6"/>
    <property type="match status" value="1"/>
</dbReference>
<organism evidence="4 5">
    <name type="scientific">Caerostris extrusa</name>
    <name type="common">Bark spider</name>
    <name type="synonym">Caerostris bankana</name>
    <dbReference type="NCBI Taxonomy" id="172846"/>
    <lineage>
        <taxon>Eukaryota</taxon>
        <taxon>Metazoa</taxon>
        <taxon>Ecdysozoa</taxon>
        <taxon>Arthropoda</taxon>
        <taxon>Chelicerata</taxon>
        <taxon>Arachnida</taxon>
        <taxon>Araneae</taxon>
        <taxon>Araneomorphae</taxon>
        <taxon>Entelegynae</taxon>
        <taxon>Araneoidea</taxon>
        <taxon>Araneidae</taxon>
        <taxon>Caerostris</taxon>
    </lineage>
</organism>
<evidence type="ECO:0000256" key="1">
    <source>
        <dbReference type="ARBA" id="ARBA00009512"/>
    </source>
</evidence>
<evidence type="ECO:0000313" key="5">
    <source>
        <dbReference type="Proteomes" id="UP001054945"/>
    </source>
</evidence>
<keyword evidence="5" id="KW-1185">Reference proteome</keyword>
<dbReference type="GO" id="GO:0006412">
    <property type="term" value="P:translation"/>
    <property type="evidence" value="ECO:0007669"/>
    <property type="project" value="InterPro"/>
</dbReference>
<dbReference type="GO" id="GO:0003735">
    <property type="term" value="F:structural constituent of ribosome"/>
    <property type="evidence" value="ECO:0007669"/>
    <property type="project" value="InterPro"/>
</dbReference>
<dbReference type="CDD" id="cd15465">
    <property type="entry name" value="bS6_mito"/>
    <property type="match status" value="1"/>
</dbReference>
<dbReference type="PANTHER" id="PTHR21011">
    <property type="entry name" value="MITOCHONDRIAL 28S RIBOSOMAL PROTEIN S6"/>
    <property type="match status" value="1"/>
</dbReference>
<dbReference type="Gene3D" id="3.30.70.60">
    <property type="match status" value="1"/>
</dbReference>